<dbReference type="Proteomes" id="UP000546917">
    <property type="component" value="Unassembled WGS sequence"/>
</dbReference>
<dbReference type="OrthoDB" id="56072at2157"/>
<keyword evidence="4" id="KW-1185">Reference proteome</keyword>
<dbReference type="Gene3D" id="3.30.1050.10">
    <property type="entry name" value="SCP2 sterol-binding domain"/>
    <property type="match status" value="1"/>
</dbReference>
<reference evidence="2 4" key="1">
    <citation type="submission" date="2011-10" db="EMBL/GenBank/DDBJ databases">
        <title>Metabolic and evolutionary patterns in the extreme acidophile Ferroplasma acidiphilum.</title>
        <authorList>
            <person name="Golyshina O.V."/>
            <person name="Kozyavkin S.A."/>
            <person name="Tatusov R.L."/>
            <person name="Slesarev A.I."/>
            <person name="Golyshin P.N."/>
        </authorList>
    </citation>
    <scope>NUCLEOTIDE SEQUENCE [LARGE SCALE GENOMIC DNA]</scope>
    <source>
        <strain evidence="2">Berkeley</strain>
        <strain evidence="4">Y</strain>
    </source>
</reference>
<dbReference type="EMBL" id="JABGBP010000007">
    <property type="protein sequence ID" value="NOL59253.1"/>
    <property type="molecule type" value="Genomic_DNA"/>
</dbReference>
<dbReference type="GeneID" id="84218343"/>
<evidence type="ECO:0000313" key="2">
    <source>
        <dbReference type="EMBL" id="ARD85562.1"/>
    </source>
</evidence>
<dbReference type="EMBL" id="CP015363">
    <property type="protein sequence ID" value="ARD85562.1"/>
    <property type="molecule type" value="Genomic_DNA"/>
</dbReference>
<dbReference type="SUPFAM" id="SSF55718">
    <property type="entry name" value="SCP-like"/>
    <property type="match status" value="1"/>
</dbReference>
<dbReference type="Proteomes" id="UP000192050">
    <property type="component" value="Chromosome"/>
</dbReference>
<dbReference type="InterPro" id="IPR003033">
    <property type="entry name" value="SCP2_sterol-bd_dom"/>
</dbReference>
<organism evidence="2 4">
    <name type="scientific">Ferroplasma acidiphilum</name>
    <dbReference type="NCBI Taxonomy" id="74969"/>
    <lineage>
        <taxon>Archaea</taxon>
        <taxon>Methanobacteriati</taxon>
        <taxon>Thermoplasmatota</taxon>
        <taxon>Thermoplasmata</taxon>
        <taxon>Thermoplasmatales</taxon>
        <taxon>Ferroplasmaceae</taxon>
        <taxon>Ferroplasma</taxon>
    </lineage>
</organism>
<accession>A0A1V0N605</accession>
<reference evidence="3 5" key="2">
    <citation type="submission" date="2020-05" db="EMBL/GenBank/DDBJ databases">
        <authorList>
            <person name="Zhang R."/>
        </authorList>
    </citation>
    <scope>NUCLEOTIDE SEQUENCE [LARGE SCALE GENOMIC DNA]</scope>
    <source>
        <strain evidence="3 5">DSM 28986</strain>
    </source>
</reference>
<proteinExistence type="predicted"/>
<dbReference type="InterPro" id="IPR036527">
    <property type="entry name" value="SCP2_sterol-bd_dom_sf"/>
</dbReference>
<feature type="domain" description="SCP2" evidence="1">
    <location>
        <begin position="11"/>
        <end position="108"/>
    </location>
</feature>
<sequence>MKEVLNDLVKKLNDKIASDQTYAKKLQSITKSIDIVFDDKDSYYFKVENGHITEPQEGKIDADITVTVSSDVFNKILSKEINAMDAYMKQQIKIKSSLMDKLLLSDLLKA</sequence>
<evidence type="ECO:0000313" key="5">
    <source>
        <dbReference type="Proteomes" id="UP000546917"/>
    </source>
</evidence>
<dbReference type="STRING" id="74969.FAD_1722"/>
<evidence type="ECO:0000259" key="1">
    <source>
        <dbReference type="Pfam" id="PF02036"/>
    </source>
</evidence>
<evidence type="ECO:0000313" key="4">
    <source>
        <dbReference type="Proteomes" id="UP000192050"/>
    </source>
</evidence>
<gene>
    <name evidence="2" type="ORF">FAD_1722</name>
    <name evidence="3" type="ORF">HLB00_00165</name>
</gene>
<dbReference type="Pfam" id="PF02036">
    <property type="entry name" value="SCP2"/>
    <property type="match status" value="1"/>
</dbReference>
<dbReference type="AlphaFoldDB" id="A0A1V0N605"/>
<dbReference type="KEGG" id="fai:FAD_1722"/>
<dbReference type="RefSeq" id="WP_081143055.1">
    <property type="nucleotide sequence ID" value="NZ_CP015363.1"/>
</dbReference>
<protein>
    <submittedName>
        <fullName evidence="2">Sterol binding protein</fullName>
    </submittedName>
    <submittedName>
        <fullName evidence="3">Sterol carrier protein</fullName>
    </submittedName>
</protein>
<name>A0A1V0N605_9ARCH</name>
<evidence type="ECO:0000313" key="3">
    <source>
        <dbReference type="EMBL" id="NOL59253.1"/>
    </source>
</evidence>